<gene>
    <name evidence="8" type="ORF">HDA36_000137</name>
</gene>
<protein>
    <submittedName>
        <fullName evidence="8">Alkanesulfonate monooxygenase SsuD/methylene tetrahydromethanopterin reductase-like flavin-dependent oxidoreductase (Luciferase family)</fullName>
    </submittedName>
</protein>
<evidence type="ECO:0000256" key="6">
    <source>
        <dbReference type="PIRSR" id="PIRSR000337-1"/>
    </source>
</evidence>
<evidence type="ECO:0000256" key="3">
    <source>
        <dbReference type="ARBA" id="ARBA00023002"/>
    </source>
</evidence>
<keyword evidence="3" id="KW-0560">Oxidoreductase</keyword>
<dbReference type="PANTHER" id="PTHR30011:SF16">
    <property type="entry name" value="C2H2 FINGER DOMAIN TRANSCRIPTION FACTOR (EUROFUNG)-RELATED"/>
    <property type="match status" value="1"/>
</dbReference>
<name>A0A7W8QHV1_9ACTN</name>
<reference evidence="8 9" key="1">
    <citation type="submission" date="2020-08" db="EMBL/GenBank/DDBJ databases">
        <title>Sequencing the genomes of 1000 actinobacteria strains.</title>
        <authorList>
            <person name="Klenk H.-P."/>
        </authorList>
    </citation>
    <scope>NUCLEOTIDE SEQUENCE [LARGE SCALE GENOMIC DNA]</scope>
    <source>
        <strain evidence="8 9">DSM 44551</strain>
    </source>
</reference>
<keyword evidence="1 6" id="KW-0285">Flavoprotein</keyword>
<dbReference type="InterPro" id="IPR016215">
    <property type="entry name" value="NTA_MOA"/>
</dbReference>
<evidence type="ECO:0000256" key="1">
    <source>
        <dbReference type="ARBA" id="ARBA00022630"/>
    </source>
</evidence>
<keyword evidence="9" id="KW-1185">Reference proteome</keyword>
<feature type="binding site" evidence="6">
    <location>
        <position position="99"/>
    </location>
    <ligand>
        <name>FMN</name>
        <dbReference type="ChEBI" id="CHEBI:58210"/>
    </ligand>
</feature>
<dbReference type="SUPFAM" id="SSF51679">
    <property type="entry name" value="Bacterial luciferase-like"/>
    <property type="match status" value="1"/>
</dbReference>
<comment type="similarity">
    <text evidence="5">Belongs to the NtaA/SnaA/DszA monooxygenase family.</text>
</comment>
<evidence type="ECO:0000256" key="4">
    <source>
        <dbReference type="ARBA" id="ARBA00023033"/>
    </source>
</evidence>
<dbReference type="InterPro" id="IPR036661">
    <property type="entry name" value="Luciferase-like_sf"/>
</dbReference>
<dbReference type="Proteomes" id="UP000572635">
    <property type="component" value="Unassembled WGS sequence"/>
</dbReference>
<dbReference type="RefSeq" id="WP_312893446.1">
    <property type="nucleotide sequence ID" value="NZ_BAAAJD010000107.1"/>
</dbReference>
<dbReference type="AlphaFoldDB" id="A0A7W8QHV1"/>
<feature type="binding site" evidence="6">
    <location>
        <position position="62"/>
    </location>
    <ligand>
        <name>FMN</name>
        <dbReference type="ChEBI" id="CHEBI:58210"/>
    </ligand>
</feature>
<evidence type="ECO:0000256" key="2">
    <source>
        <dbReference type="ARBA" id="ARBA00022643"/>
    </source>
</evidence>
<evidence type="ECO:0000313" key="9">
    <source>
        <dbReference type="Proteomes" id="UP000572635"/>
    </source>
</evidence>
<dbReference type="GO" id="GO:0004497">
    <property type="term" value="F:monooxygenase activity"/>
    <property type="evidence" value="ECO:0007669"/>
    <property type="project" value="UniProtKB-KW"/>
</dbReference>
<feature type="domain" description="Luciferase-like" evidence="7">
    <location>
        <begin position="38"/>
        <end position="290"/>
    </location>
</feature>
<dbReference type="PANTHER" id="PTHR30011">
    <property type="entry name" value="ALKANESULFONATE MONOOXYGENASE-RELATED"/>
    <property type="match status" value="1"/>
</dbReference>
<sequence>MTGTASPAAELHIGAAIDGTGAHPASWRLAGIPPADLFTAGHYAGLAAEAERGTLDFVALDDGMALQSDREDRLRGRLDALLALAAAAPPTERVGLVPTVTTTHTEPFHVSKAVATLDHVSLGRAGWRAEVSRTREEADAFGRRPAAPPPELWTEAAAVMDAAGRLWDSWDDDAEIRDAATGRFIDRDRLHYIDYEGPGWSVRGPSITPRPPQGRPPVLVRISDAHSLAAAAVHADAVIVRPSTVGAARAIRARIREAAAGAGRDPGEVRVLAEAVVLLEAHEEAALERRSRLDALDPDPGGGLDHTGTPSGLADLFEEWARFGAADGFLVRPAVLPDDLSAFVDGVVPRLRERGLFRRSYRADTLRGHLGLARPAGRYARR</sequence>
<evidence type="ECO:0000313" key="8">
    <source>
        <dbReference type="EMBL" id="MBB5430053.1"/>
    </source>
</evidence>
<dbReference type="InterPro" id="IPR011251">
    <property type="entry name" value="Luciferase-like_dom"/>
</dbReference>
<feature type="binding site" evidence="6">
    <location>
        <position position="223"/>
    </location>
    <ligand>
        <name>FMN</name>
        <dbReference type="ChEBI" id="CHEBI:58210"/>
    </ligand>
</feature>
<keyword evidence="4 8" id="KW-0503">Monooxygenase</keyword>
<proteinExistence type="inferred from homology"/>
<organism evidence="8 9">
    <name type="scientific">Nocardiopsis composta</name>
    <dbReference type="NCBI Taxonomy" id="157465"/>
    <lineage>
        <taxon>Bacteria</taxon>
        <taxon>Bacillati</taxon>
        <taxon>Actinomycetota</taxon>
        <taxon>Actinomycetes</taxon>
        <taxon>Streptosporangiales</taxon>
        <taxon>Nocardiopsidaceae</taxon>
        <taxon>Nocardiopsis</taxon>
    </lineage>
</organism>
<dbReference type="Pfam" id="PF00296">
    <property type="entry name" value="Bac_luciferase"/>
    <property type="match status" value="1"/>
</dbReference>
<comment type="caution">
    <text evidence="8">The sequence shown here is derived from an EMBL/GenBank/DDBJ whole genome shotgun (WGS) entry which is preliminary data.</text>
</comment>
<evidence type="ECO:0000259" key="7">
    <source>
        <dbReference type="Pfam" id="PF00296"/>
    </source>
</evidence>
<keyword evidence="2 6" id="KW-0288">FMN</keyword>
<dbReference type="PIRSF" id="PIRSF000337">
    <property type="entry name" value="NTA_MOA"/>
    <property type="match status" value="1"/>
</dbReference>
<dbReference type="GO" id="GO:0016705">
    <property type="term" value="F:oxidoreductase activity, acting on paired donors, with incorporation or reduction of molecular oxygen"/>
    <property type="evidence" value="ECO:0007669"/>
    <property type="project" value="InterPro"/>
</dbReference>
<dbReference type="InterPro" id="IPR051260">
    <property type="entry name" value="Diverse_substr_monoxygenases"/>
</dbReference>
<dbReference type="EMBL" id="JACHDB010000001">
    <property type="protein sequence ID" value="MBB5430053.1"/>
    <property type="molecule type" value="Genomic_DNA"/>
</dbReference>
<dbReference type="Gene3D" id="3.20.20.30">
    <property type="entry name" value="Luciferase-like domain"/>
    <property type="match status" value="1"/>
</dbReference>
<evidence type="ECO:0000256" key="5">
    <source>
        <dbReference type="ARBA" id="ARBA00033748"/>
    </source>
</evidence>
<accession>A0A7W8QHV1</accession>